<sequence>MPLPAEGQDRRADHPSAAEPRRRPPAAITIDLQTRARISAEIRTLLDRADLLIAFLNAADAPLTDMEPDTEGEPEPDEASAQPVTLAPAWVRPVVVHRPTRAEMRAAYRLAGEPVPSNLRGLLGRALG</sequence>
<accession>A0ABS4ADE2</accession>
<dbReference type="RefSeq" id="WP_209379269.1">
    <property type="nucleotide sequence ID" value="NZ_JAGIZB010000007.1"/>
</dbReference>
<reference evidence="2 3" key="1">
    <citation type="submission" date="2021-03" db="EMBL/GenBank/DDBJ databases">
        <authorList>
            <person name="So Y."/>
        </authorList>
    </citation>
    <scope>NUCLEOTIDE SEQUENCE [LARGE SCALE GENOMIC DNA]</scope>
    <source>
        <strain evidence="2 3">SSH11</strain>
    </source>
</reference>
<organism evidence="2 3">
    <name type="scientific">Pararoseomonas baculiformis</name>
    <dbReference type="NCBI Taxonomy" id="2820812"/>
    <lineage>
        <taxon>Bacteria</taxon>
        <taxon>Pseudomonadati</taxon>
        <taxon>Pseudomonadota</taxon>
        <taxon>Alphaproteobacteria</taxon>
        <taxon>Acetobacterales</taxon>
        <taxon>Acetobacteraceae</taxon>
        <taxon>Pararoseomonas</taxon>
    </lineage>
</organism>
<dbReference type="Proteomes" id="UP000681594">
    <property type="component" value="Unassembled WGS sequence"/>
</dbReference>
<feature type="region of interest" description="Disordered" evidence="1">
    <location>
        <begin position="1"/>
        <end position="26"/>
    </location>
</feature>
<protein>
    <submittedName>
        <fullName evidence="2">Uncharacterized protein</fullName>
    </submittedName>
</protein>
<gene>
    <name evidence="2" type="ORF">J8J14_09565</name>
</gene>
<keyword evidence="3" id="KW-1185">Reference proteome</keyword>
<name>A0ABS4ADE2_9PROT</name>
<feature type="compositionally biased region" description="Acidic residues" evidence="1">
    <location>
        <begin position="66"/>
        <end position="78"/>
    </location>
</feature>
<evidence type="ECO:0000313" key="3">
    <source>
        <dbReference type="Proteomes" id="UP000681594"/>
    </source>
</evidence>
<comment type="caution">
    <text evidence="2">The sequence shown here is derived from an EMBL/GenBank/DDBJ whole genome shotgun (WGS) entry which is preliminary data.</text>
</comment>
<feature type="compositionally biased region" description="Basic and acidic residues" evidence="1">
    <location>
        <begin position="7"/>
        <end position="22"/>
    </location>
</feature>
<evidence type="ECO:0000256" key="1">
    <source>
        <dbReference type="SAM" id="MobiDB-lite"/>
    </source>
</evidence>
<feature type="region of interest" description="Disordered" evidence="1">
    <location>
        <begin position="62"/>
        <end position="85"/>
    </location>
</feature>
<dbReference type="EMBL" id="JAGIZB010000007">
    <property type="protein sequence ID" value="MBP0445027.1"/>
    <property type="molecule type" value="Genomic_DNA"/>
</dbReference>
<evidence type="ECO:0000313" key="2">
    <source>
        <dbReference type="EMBL" id="MBP0445027.1"/>
    </source>
</evidence>
<proteinExistence type="predicted"/>